<dbReference type="Proteomes" id="UP001168613">
    <property type="component" value="Unassembled WGS sequence"/>
</dbReference>
<organism evidence="1 2">
    <name type="scientific">Alcaligenes endophyticus</name>
    <dbReference type="NCBI Taxonomy" id="1929088"/>
    <lineage>
        <taxon>Bacteria</taxon>
        <taxon>Pseudomonadati</taxon>
        <taxon>Pseudomonadota</taxon>
        <taxon>Betaproteobacteria</taxon>
        <taxon>Burkholderiales</taxon>
        <taxon>Alcaligenaceae</taxon>
        <taxon>Alcaligenes</taxon>
    </lineage>
</organism>
<dbReference type="EMBL" id="JAJHNU010000002">
    <property type="protein sequence ID" value="MDN4121613.1"/>
    <property type="molecule type" value="Genomic_DNA"/>
</dbReference>
<protein>
    <submittedName>
        <fullName evidence="1">Uncharacterized protein</fullName>
    </submittedName>
</protein>
<keyword evidence="2" id="KW-1185">Reference proteome</keyword>
<sequence length="84" mass="9542">MQSESYLDGSTKSDPALLAAALGDIARARGMTQLAHDTERAISRKPFWKAYAKLRYTIKIIHAQGFKLKVEPTTPRRAARWQQR</sequence>
<dbReference type="InterPro" id="IPR014057">
    <property type="entry name" value="HI1420"/>
</dbReference>
<comment type="caution">
    <text evidence="1">The sequence shown here is derived from an EMBL/GenBank/DDBJ whole genome shotgun (WGS) entry which is preliminary data.</text>
</comment>
<reference evidence="1" key="1">
    <citation type="submission" date="2021-11" db="EMBL/GenBank/DDBJ databases">
        <title>Draft genome sequence of Alcaligenes endophyticus type strain CCUG 75668T.</title>
        <authorList>
            <person name="Salva-Serra F."/>
            <person name="Duran R.E."/>
            <person name="Seeger M."/>
            <person name="Moore E.R.B."/>
            <person name="Jaen-Luchoro D."/>
        </authorList>
    </citation>
    <scope>NUCLEOTIDE SEQUENCE</scope>
    <source>
        <strain evidence="1">CCUG 75668</strain>
    </source>
</reference>
<accession>A0ABT8EJY9</accession>
<proteinExistence type="predicted"/>
<gene>
    <name evidence="1" type="ORF">LMS43_09960</name>
</gene>
<evidence type="ECO:0000313" key="1">
    <source>
        <dbReference type="EMBL" id="MDN4121613.1"/>
    </source>
</evidence>
<evidence type="ECO:0000313" key="2">
    <source>
        <dbReference type="Proteomes" id="UP001168613"/>
    </source>
</evidence>
<name>A0ABT8EJY9_9BURK</name>
<dbReference type="Pfam" id="PF21716">
    <property type="entry name" value="dnstrm_HI1420"/>
    <property type="match status" value="1"/>
</dbReference>
<dbReference type="RefSeq" id="WP_266124282.1">
    <property type="nucleotide sequence ID" value="NZ_JAJHNU010000002.1"/>
</dbReference>